<evidence type="ECO:0008006" key="4">
    <source>
        <dbReference type="Google" id="ProtNLM"/>
    </source>
</evidence>
<protein>
    <recommendedName>
        <fullName evidence="4">Peptidase inhibitor family I36 protein</fullName>
    </recommendedName>
</protein>
<dbReference type="Pfam" id="PF03995">
    <property type="entry name" value="Inhibitor_I36"/>
    <property type="match status" value="1"/>
</dbReference>
<dbReference type="RefSeq" id="WP_083981456.1">
    <property type="nucleotide sequence ID" value="NZ_VSFG01000012.1"/>
</dbReference>
<evidence type="ECO:0000313" key="3">
    <source>
        <dbReference type="Proteomes" id="UP000323380"/>
    </source>
</evidence>
<dbReference type="AlphaFoldDB" id="A0A5D0N935"/>
<comment type="caution">
    <text evidence="2">The sequence shown here is derived from an EMBL/GenBank/DDBJ whole genome shotgun (WGS) entry which is preliminary data.</text>
</comment>
<reference evidence="2 3" key="1">
    <citation type="submission" date="2019-08" db="EMBL/GenBank/DDBJ databases">
        <title>Actinomadura sp. nov. CYP1-5 isolated from mountain soil.</title>
        <authorList>
            <person name="Songsumanus A."/>
            <person name="Kuncharoen N."/>
            <person name="Kudo T."/>
            <person name="Yuki M."/>
            <person name="Igarashi Y."/>
            <person name="Tanasupawat S."/>
        </authorList>
    </citation>
    <scope>NUCLEOTIDE SEQUENCE [LARGE SCALE GENOMIC DNA]</scope>
    <source>
        <strain evidence="2 3">JCM 14158</strain>
    </source>
</reference>
<feature type="signal peptide" evidence="1">
    <location>
        <begin position="1"/>
        <end position="25"/>
    </location>
</feature>
<keyword evidence="1" id="KW-0732">Signal</keyword>
<keyword evidence="3" id="KW-1185">Reference proteome</keyword>
<dbReference type="Gene3D" id="2.60.20.10">
    <property type="entry name" value="Crystallins"/>
    <property type="match status" value="1"/>
</dbReference>
<sequence>MGTKTAGSGLAVVAGLVLCALPAHAQEMPGDQASPGVQAQINDQLADFPGGVQINANEVSYQDGKVIITFPSSAGAAAPTCASNAYCFYDGANFGGRKLTFRDCGGNQSLTDYGFGNKTSSWENRTKHTVEVYDKDVAPFRTLWREAPNSASSRVADDTYNKADFFHTYCGA</sequence>
<proteinExistence type="predicted"/>
<evidence type="ECO:0000256" key="1">
    <source>
        <dbReference type="SAM" id="SignalP"/>
    </source>
</evidence>
<name>A0A5D0N935_9ACTN</name>
<dbReference type="EMBL" id="VSFG01000012">
    <property type="protein sequence ID" value="TYB40817.1"/>
    <property type="molecule type" value="Genomic_DNA"/>
</dbReference>
<accession>A0A5D0N935</accession>
<dbReference type="Proteomes" id="UP000323380">
    <property type="component" value="Unassembled WGS sequence"/>
</dbReference>
<evidence type="ECO:0000313" key="2">
    <source>
        <dbReference type="EMBL" id="TYB40817.1"/>
    </source>
</evidence>
<feature type="chain" id="PRO_5022731596" description="Peptidase inhibitor family I36 protein" evidence="1">
    <location>
        <begin position="26"/>
        <end position="172"/>
    </location>
</feature>
<organism evidence="2 3">
    <name type="scientific">Actinomadura chibensis</name>
    <dbReference type="NCBI Taxonomy" id="392828"/>
    <lineage>
        <taxon>Bacteria</taxon>
        <taxon>Bacillati</taxon>
        <taxon>Actinomycetota</taxon>
        <taxon>Actinomycetes</taxon>
        <taxon>Streptosporangiales</taxon>
        <taxon>Thermomonosporaceae</taxon>
        <taxon>Actinomadura</taxon>
    </lineage>
</organism>
<gene>
    <name evidence="2" type="ORF">FXF69_38015</name>
</gene>